<comment type="caution">
    <text evidence="5">The sequence shown here is derived from an EMBL/GenBank/DDBJ whole genome shotgun (WGS) entry which is preliminary data.</text>
</comment>
<dbReference type="PROSITE" id="PS00678">
    <property type="entry name" value="WD_REPEATS_1"/>
    <property type="match status" value="2"/>
</dbReference>
<dbReference type="Gene3D" id="2.60.40.1080">
    <property type="match status" value="3"/>
</dbReference>
<dbReference type="RefSeq" id="WP_083624648.1">
    <property type="nucleotide sequence ID" value="NZ_LR735029.1"/>
</dbReference>
<protein>
    <submittedName>
        <fullName evidence="5">WD40 repeat-containing protein (Modular protein)</fullName>
    </submittedName>
</protein>
<dbReference type="InterPro" id="IPR003343">
    <property type="entry name" value="Big_2"/>
</dbReference>
<dbReference type="SMART" id="SM00635">
    <property type="entry name" value="BID_2"/>
    <property type="match status" value="2"/>
</dbReference>
<reference evidence="5" key="1">
    <citation type="submission" date="2019-10" db="EMBL/GenBank/DDBJ databases">
        <authorList>
            <consortium name="Genoscope - CEA"/>
            <person name="William W."/>
        </authorList>
    </citation>
    <scope>NUCLEOTIDE SEQUENCE [LARGE SCALE GENOMIC DNA]</scope>
    <source>
        <strain evidence="5">BBR_PRJEB10994</strain>
    </source>
</reference>
<dbReference type="Gene3D" id="2.130.10.10">
    <property type="entry name" value="YVTN repeat-like/Quinoprotein amine dehydrogenase"/>
    <property type="match status" value="5"/>
</dbReference>
<keyword evidence="1 3" id="KW-0853">WD repeat</keyword>
<accession>A0A7Z9DWJ6</accession>
<organism evidence="5 6">
    <name type="scientific">Planktothrix paucivesiculata PCC 9631</name>
    <dbReference type="NCBI Taxonomy" id="671071"/>
    <lineage>
        <taxon>Bacteria</taxon>
        <taxon>Bacillati</taxon>
        <taxon>Cyanobacteriota</taxon>
        <taxon>Cyanophyceae</taxon>
        <taxon>Oscillatoriophycideae</taxon>
        <taxon>Oscillatoriales</taxon>
        <taxon>Microcoleaceae</taxon>
        <taxon>Planktothrix</taxon>
    </lineage>
</organism>
<dbReference type="InterPro" id="IPR019775">
    <property type="entry name" value="WD40_repeat_CS"/>
</dbReference>
<feature type="repeat" description="WD" evidence="3">
    <location>
        <begin position="155"/>
        <end position="196"/>
    </location>
</feature>
<dbReference type="OrthoDB" id="422888at2"/>
<dbReference type="SMART" id="SM00320">
    <property type="entry name" value="WD40"/>
    <property type="match status" value="11"/>
</dbReference>
<feature type="domain" description="BIG2" evidence="4">
    <location>
        <begin position="520"/>
        <end position="601"/>
    </location>
</feature>
<dbReference type="SUPFAM" id="SSF49373">
    <property type="entry name" value="Invasin/intimin cell-adhesion fragments"/>
    <property type="match status" value="1"/>
</dbReference>
<sequence>MNQDLQKIKSQLDQGTEQEKLLALSKALNYGEEGLELFINYSLKATDRIKQSAYWILHGYNPYLANNTSNKNINPADTITCLAVSPDNKLLIGGSWKKLWIWYLNTGEICHSYEAHDSWILSVAISSDGKKIVSASADKTIKIWNLSPWRLDHTLKEHTSWVNAVTITPDNETIVSGSADKTIKLWNLQTGKLCKTLKNEQELGIVLSLKLDSTGKCLFCGSANNKITIWSLNNHTLVKTLEGHSNWVQSLTFIPDENSLISGSRDGIVKYWKPKNKSNPSQYDNVQKALISVCDIGFTVSAFTGNWWLAAPAFIAGAVIKASPDPDEYVLKKLALVRSKEFYPQGINSLIKDSQKECIISCSDESILKKYNLKDKNLEIFLKDDSNFISALAISSGHKIIVTASEDWVTLWDTNTGEVLHPIKGCSYQKLSKLTINSRKLEKIYCGESQQFTIQGFDQDGSKLSLNPKDIIWEFSTKSPVGTIENGLFTAGKIEDYFEIVARVGKFKVSVSITVIEPPKVTKLEVDPSSAKLQFNQSQKFRCKVFDQRHQVMLNQAISWKVSSPNAGTVDKNGEFKAGKKAGKFEIIASAGGKEERVTIYVIKLDKLKFTKSVSELKFKECFQFEVKGIDQYGDDIKLEKITWEISPEFAGKIDQYGYFTAGEQEGIVKIIASAKGIKESLNISIIESSKLYKLEFIKLVSELKFEESFQFELKGIDQYGDDIKVEKVTWKVKPEFAGIIDRTSGYFIADKQKLDTVQIIASAQGIEESVTISILEPSILAGIRIEPSSVTLKPEEKQTFFVIGVDQYNNDFPINNPKWSATDGYINGFGLVADYRAGVDQIGNSEVTVTVGKYTAKASIHVPSILKRIEISPKEKELKPDEEYTFSVTGFNQVNQNIPIDRVKWSSTAGGTINNQGVFIGGYKKREVTITVEVGNVNDTAQVILLPVLRKLKINPSFVYLELIGKQQFIVKGLDQFGNNIDPGKIEWTTTGCKIDQNGLFSVTSNAQGYFQVTATSKLTPKYTKNMRMFLLDVGVSSLVLSWLISLTPVLEDLFALNSDENAYLEETLEDDDQSDIDLLPSIEENTNDVVLEESLDEQLDENQDINSSLLAQELDIQINEERLALIKDEESPIIDFDVALENWLFNKLLKLIARCLRFIGRWCINEATSSLSATADVFVLAVQYNPYRYLECLHTLNNYLEDDAPYNKIKNKKYYYTNEFIPVAITPDGKKLVSGCNYSIYEYDETHYFNAIKIWDLNDGQLLDLLETKSNNYYNHYYHNRSITITSHGDKVIISGRSYYEIYKGSYETIWKTNIEVWHLNRKEFLNSIEIECDHDNGYHLIAITPDDIQLISVGVDVINFFDLETSVLMKKLEFNRNFFAHKSIAITPDAQKIITANKIIKEYDLKNGKLLSIIGIASTNNYHLTITPNADRLISTDGKNINVWNLKEKTSKPLLTIESSLPWVGTLAITPDGKTLVLGGGDHYYSQSKYQLVIEVWNLETGTLLSSIKNCSKSVYSLAVTPDGTKIISGHGNGTIKVWGIPELSDV</sequence>
<dbReference type="InterPro" id="IPR008964">
    <property type="entry name" value="Invasin/intimin_cell_adhesion"/>
</dbReference>
<feature type="repeat" description="WD" evidence="3">
    <location>
        <begin position="1511"/>
        <end position="1550"/>
    </location>
</feature>
<dbReference type="InterPro" id="IPR015943">
    <property type="entry name" value="WD40/YVTN_repeat-like_dom_sf"/>
</dbReference>
<dbReference type="InterPro" id="IPR001680">
    <property type="entry name" value="WD40_rpt"/>
</dbReference>
<evidence type="ECO:0000313" key="5">
    <source>
        <dbReference type="EMBL" id="VXD15001.1"/>
    </source>
</evidence>
<dbReference type="Proteomes" id="UP000182190">
    <property type="component" value="Unassembled WGS sequence"/>
</dbReference>
<gene>
    <name evidence="5" type="ORF">PL9631_1100043</name>
</gene>
<dbReference type="PROSITE" id="PS50294">
    <property type="entry name" value="WD_REPEATS_REGION"/>
    <property type="match status" value="4"/>
</dbReference>
<evidence type="ECO:0000256" key="3">
    <source>
        <dbReference type="PROSITE-ProRule" id="PRU00221"/>
    </source>
</evidence>
<evidence type="ECO:0000313" key="6">
    <source>
        <dbReference type="Proteomes" id="UP000182190"/>
    </source>
</evidence>
<dbReference type="PRINTS" id="PR00320">
    <property type="entry name" value="GPROTEINBRPT"/>
</dbReference>
<feature type="repeat" description="WD" evidence="3">
    <location>
        <begin position="113"/>
        <end position="147"/>
    </location>
</feature>
<evidence type="ECO:0000256" key="2">
    <source>
        <dbReference type="ARBA" id="ARBA00022737"/>
    </source>
</evidence>
<evidence type="ECO:0000256" key="1">
    <source>
        <dbReference type="ARBA" id="ARBA00022574"/>
    </source>
</evidence>
<dbReference type="Pfam" id="PF00400">
    <property type="entry name" value="WD40"/>
    <property type="match status" value="6"/>
</dbReference>
<dbReference type="SUPFAM" id="SSF50978">
    <property type="entry name" value="WD40 repeat-like"/>
    <property type="match status" value="3"/>
</dbReference>
<keyword evidence="6" id="KW-1185">Reference proteome</keyword>
<evidence type="ECO:0000259" key="4">
    <source>
        <dbReference type="SMART" id="SM00635"/>
    </source>
</evidence>
<dbReference type="PANTHER" id="PTHR22847">
    <property type="entry name" value="WD40 REPEAT PROTEIN"/>
    <property type="match status" value="1"/>
</dbReference>
<dbReference type="InterPro" id="IPR020472">
    <property type="entry name" value="WD40_PAC1"/>
</dbReference>
<name>A0A7Z9DWJ6_9CYAN</name>
<feature type="domain" description="BIG2" evidence="4">
    <location>
        <begin position="866"/>
        <end position="945"/>
    </location>
</feature>
<dbReference type="InterPro" id="IPR036322">
    <property type="entry name" value="WD40_repeat_dom_sf"/>
</dbReference>
<dbReference type="PROSITE" id="PS50082">
    <property type="entry name" value="WD_REPEATS_2"/>
    <property type="match status" value="4"/>
</dbReference>
<feature type="repeat" description="WD" evidence="3">
    <location>
        <begin position="241"/>
        <end position="282"/>
    </location>
</feature>
<dbReference type="CDD" id="cd00200">
    <property type="entry name" value="WD40"/>
    <property type="match status" value="1"/>
</dbReference>
<proteinExistence type="predicted"/>
<dbReference type="PANTHER" id="PTHR22847:SF637">
    <property type="entry name" value="WD REPEAT DOMAIN 5B"/>
    <property type="match status" value="1"/>
</dbReference>
<dbReference type="EMBL" id="CZCS02000014">
    <property type="protein sequence ID" value="VXD15001.1"/>
    <property type="molecule type" value="Genomic_DNA"/>
</dbReference>
<keyword evidence="2" id="KW-0677">Repeat</keyword>